<feature type="domain" description="THIF-type NAD/FAD binding fold" evidence="1">
    <location>
        <begin position="11"/>
        <end position="154"/>
    </location>
</feature>
<dbReference type="PANTHER" id="PTHR43267:SF3">
    <property type="entry name" value="THIF PROTEIN"/>
    <property type="match status" value="1"/>
</dbReference>
<dbReference type="InterPro" id="IPR000594">
    <property type="entry name" value="ThiF_NAD_FAD-bd"/>
</dbReference>
<dbReference type="EMBL" id="CAOS01000011">
    <property type="protein sequence ID" value="CCO08577.1"/>
    <property type="molecule type" value="Genomic_DNA"/>
</dbReference>
<dbReference type="RefSeq" id="WP_008412074.1">
    <property type="nucleotide sequence ID" value="NZ_CAOS01000011.1"/>
</dbReference>
<organism evidence="2 3">
    <name type="scientific">Desulforamulus hydrothermalis Lam5 = DSM 18033</name>
    <dbReference type="NCBI Taxonomy" id="1121428"/>
    <lineage>
        <taxon>Bacteria</taxon>
        <taxon>Bacillati</taxon>
        <taxon>Bacillota</taxon>
        <taxon>Clostridia</taxon>
        <taxon>Eubacteriales</taxon>
        <taxon>Peptococcaceae</taxon>
        <taxon>Desulforamulus</taxon>
    </lineage>
</organism>
<proteinExistence type="predicted"/>
<dbReference type="SUPFAM" id="SSF69572">
    <property type="entry name" value="Activating enzymes of the ubiquitin-like proteins"/>
    <property type="match status" value="1"/>
</dbReference>
<dbReference type="InterPro" id="IPR045886">
    <property type="entry name" value="ThiF/MoeB/HesA"/>
</dbReference>
<dbReference type="PANTHER" id="PTHR43267">
    <property type="entry name" value="TRNA THREONYLCARBAMOYLADENOSINE DEHYDRATASE"/>
    <property type="match status" value="1"/>
</dbReference>
<evidence type="ECO:0000313" key="3">
    <source>
        <dbReference type="Proteomes" id="UP000009315"/>
    </source>
</evidence>
<accession>K8DZM6</accession>
<dbReference type="GO" id="GO:0008641">
    <property type="term" value="F:ubiquitin-like modifier activating enzyme activity"/>
    <property type="evidence" value="ECO:0007669"/>
    <property type="project" value="InterPro"/>
</dbReference>
<dbReference type="InterPro" id="IPR035985">
    <property type="entry name" value="Ubiquitin-activating_enz"/>
</dbReference>
<gene>
    <name evidence="2" type="ORF">DESHY_40127</name>
</gene>
<evidence type="ECO:0000259" key="1">
    <source>
        <dbReference type="Pfam" id="PF00899"/>
    </source>
</evidence>
<dbReference type="NCBIfam" id="NF006395">
    <property type="entry name" value="PRK08644.1"/>
    <property type="match status" value="1"/>
</dbReference>
<protein>
    <submittedName>
        <fullName evidence="2">Thiamine biosynthesis protein ThiF</fullName>
    </submittedName>
</protein>
<reference evidence="2 3" key="1">
    <citation type="journal article" date="2013" name="Genome Announc.">
        <title>Genome Sequence of the Sulfate-Reducing Bacterium Desulfotomaculum hydrothermale Lam5(T).</title>
        <authorList>
            <person name="Amin O."/>
            <person name="Fardeau M.L."/>
            <person name="Valette O."/>
            <person name="Hirschler-Rea A."/>
            <person name="Barbe V."/>
            <person name="Medigue C."/>
            <person name="Vacherie B."/>
            <person name="Ollivier B."/>
            <person name="Bertin P.N."/>
            <person name="Dolla A."/>
        </authorList>
    </citation>
    <scope>NUCLEOTIDE SEQUENCE [LARGE SCALE GENOMIC DNA]</scope>
    <source>
        <strain evidence="3">Lam5 / DSM 18033</strain>
    </source>
</reference>
<dbReference type="eggNOG" id="COG0476">
    <property type="taxonomic scope" value="Bacteria"/>
</dbReference>
<keyword evidence="3" id="KW-1185">Reference proteome</keyword>
<dbReference type="AlphaFoldDB" id="K8DZM6"/>
<name>K8DZM6_9FIRM</name>
<comment type="caution">
    <text evidence="2">The sequence shown here is derived from an EMBL/GenBank/DDBJ whole genome shotgun (WGS) entry which is preliminary data.</text>
</comment>
<dbReference type="Gene3D" id="3.40.50.720">
    <property type="entry name" value="NAD(P)-binding Rossmann-like Domain"/>
    <property type="match status" value="1"/>
</dbReference>
<dbReference type="NCBIfam" id="TIGR02354">
    <property type="entry name" value="thiF_fam2"/>
    <property type="match status" value="1"/>
</dbReference>
<dbReference type="InterPro" id="IPR012729">
    <property type="entry name" value="ThiF_fam2"/>
</dbReference>
<dbReference type="Pfam" id="PF00899">
    <property type="entry name" value="ThiF"/>
    <property type="match status" value="1"/>
</dbReference>
<dbReference type="STRING" id="1121428.DESHY_40127"/>
<dbReference type="GO" id="GO:0061503">
    <property type="term" value="F:tRNA threonylcarbamoyladenosine dehydratase"/>
    <property type="evidence" value="ECO:0007669"/>
    <property type="project" value="TreeGrafter"/>
</dbReference>
<sequence>MNRFVKALGNFWSPAQLARLQQIKIGIAGAGGLGSNVAQFLARSGCRHLKIVDFDRVSYSNLNRQFFFYRQVGEAKVTALQNNLRQINPDIKTEVLQLAVSQDNVKTLFADCHAVVEALDQPAFKKLVVEAYLDTGKLLVAASGLAGWGNTDGIRVHRIKDNFFLVGDLVSEVQPHRPALAPGVVITAAKQADVVISYFLGEGGGKQDD</sequence>
<evidence type="ECO:0000313" key="2">
    <source>
        <dbReference type="EMBL" id="CCO08577.1"/>
    </source>
</evidence>
<dbReference type="GO" id="GO:0061504">
    <property type="term" value="P:cyclic threonylcarbamoyladenosine biosynthetic process"/>
    <property type="evidence" value="ECO:0007669"/>
    <property type="project" value="TreeGrafter"/>
</dbReference>
<dbReference type="Proteomes" id="UP000009315">
    <property type="component" value="Unassembled WGS sequence"/>
</dbReference>